<gene>
    <name evidence="1" type="ORF">GSF08_05575</name>
</gene>
<dbReference type="InterPro" id="IPR047324">
    <property type="entry name" value="LbH_gamma_CA-like"/>
</dbReference>
<dbReference type="InterPro" id="IPR050484">
    <property type="entry name" value="Transf_Hexapept/Carb_Anhydrase"/>
</dbReference>
<name>A0A6N8U5B7_9FIRM</name>
<dbReference type="SUPFAM" id="SSF51161">
    <property type="entry name" value="Trimeric LpxA-like enzymes"/>
    <property type="match status" value="1"/>
</dbReference>
<dbReference type="Proteomes" id="UP000434036">
    <property type="component" value="Unassembled WGS sequence"/>
</dbReference>
<dbReference type="CDD" id="cd04645">
    <property type="entry name" value="LbH_gamma_CA_like"/>
    <property type="match status" value="1"/>
</dbReference>
<keyword evidence="2" id="KW-1185">Reference proteome</keyword>
<dbReference type="Gene3D" id="2.160.10.10">
    <property type="entry name" value="Hexapeptide repeat proteins"/>
    <property type="match status" value="1"/>
</dbReference>
<reference evidence="1 2" key="1">
    <citation type="submission" date="2019-12" db="EMBL/GenBank/DDBJ databases">
        <authorList>
            <person name="Yang R."/>
        </authorList>
    </citation>
    <scope>NUCLEOTIDE SEQUENCE [LARGE SCALE GENOMIC DNA]</scope>
    <source>
        <strain evidence="1 2">DONG20-135</strain>
    </source>
</reference>
<dbReference type="RefSeq" id="WP_160624855.1">
    <property type="nucleotide sequence ID" value="NZ_WUUQ01000002.1"/>
</dbReference>
<protein>
    <submittedName>
        <fullName evidence="1">Gamma carbonic anhydrase family protein</fullName>
    </submittedName>
</protein>
<comment type="caution">
    <text evidence="1">The sequence shown here is derived from an EMBL/GenBank/DDBJ whole genome shotgun (WGS) entry which is preliminary data.</text>
</comment>
<accession>A0A6N8U5B7</accession>
<proteinExistence type="predicted"/>
<dbReference type="InterPro" id="IPR011004">
    <property type="entry name" value="Trimer_LpxA-like_sf"/>
</dbReference>
<dbReference type="PANTHER" id="PTHR13061:SF29">
    <property type="entry name" value="GAMMA CARBONIC ANHYDRASE-LIKE 1, MITOCHONDRIAL-RELATED"/>
    <property type="match status" value="1"/>
</dbReference>
<sequence length="175" mass="19568">MIRSFQGRMPNIDENVWIAKTALVIGAIAIKRNSSVWFHSVIRSEKAQILIGEQTNIQDNCVLHTDLDYDLTIGDRVTIGHQCIVHGCTIGNDTLIGMGSIIMNGARVGNHCIIGAGAIVIEHMEIPDYSVAVGSPAKVIKPISEEQRLFIQQNAEHYQTLSQRYQQEEKQWKNM</sequence>
<organism evidence="1 2">
    <name type="scientific">Copranaerobaculum intestinale</name>
    <dbReference type="NCBI Taxonomy" id="2692629"/>
    <lineage>
        <taxon>Bacteria</taxon>
        <taxon>Bacillati</taxon>
        <taxon>Bacillota</taxon>
        <taxon>Erysipelotrichia</taxon>
        <taxon>Erysipelotrichales</taxon>
        <taxon>Erysipelotrichaceae</taxon>
        <taxon>Copranaerobaculum</taxon>
    </lineage>
</organism>
<evidence type="ECO:0000313" key="2">
    <source>
        <dbReference type="Proteomes" id="UP000434036"/>
    </source>
</evidence>
<dbReference type="InterPro" id="IPR001451">
    <property type="entry name" value="Hexapep"/>
</dbReference>
<evidence type="ECO:0000313" key="1">
    <source>
        <dbReference type="EMBL" id="MXQ73398.1"/>
    </source>
</evidence>
<dbReference type="EMBL" id="WUUQ01000002">
    <property type="protein sequence ID" value="MXQ73398.1"/>
    <property type="molecule type" value="Genomic_DNA"/>
</dbReference>
<dbReference type="AlphaFoldDB" id="A0A6N8U5B7"/>
<dbReference type="PANTHER" id="PTHR13061">
    <property type="entry name" value="DYNACTIN SUBUNIT P25"/>
    <property type="match status" value="1"/>
</dbReference>
<reference evidence="1 2" key="2">
    <citation type="submission" date="2020-01" db="EMBL/GenBank/DDBJ databases">
        <title>Clostridiaceae sp. nov. isolated from the gut of human by culturomics.</title>
        <authorList>
            <person name="Chang Y."/>
        </authorList>
    </citation>
    <scope>NUCLEOTIDE SEQUENCE [LARGE SCALE GENOMIC DNA]</scope>
    <source>
        <strain evidence="1 2">DONG20-135</strain>
    </source>
</reference>
<dbReference type="Pfam" id="PF00132">
    <property type="entry name" value="Hexapep"/>
    <property type="match status" value="1"/>
</dbReference>